<comment type="similarity">
    <text evidence="1">Belongs to the enoyl-CoA hydratase/isomerase family.</text>
</comment>
<dbReference type="GO" id="GO:0006635">
    <property type="term" value="P:fatty acid beta-oxidation"/>
    <property type="evidence" value="ECO:0007669"/>
    <property type="project" value="TreeGrafter"/>
</dbReference>
<reference evidence="2" key="1">
    <citation type="journal article" date="2016" name="Sci. Rep.">
        <title>Molecular characterization of firefly nuptial gifts: a multi-omics approach sheds light on postcopulatory sexual selection.</title>
        <authorList>
            <person name="Al-Wathiqui N."/>
            <person name="Fallon T.R."/>
            <person name="South A."/>
            <person name="Weng J.K."/>
            <person name="Lewis S.M."/>
        </authorList>
    </citation>
    <scope>NUCLEOTIDE SEQUENCE</scope>
</reference>
<evidence type="ECO:0000256" key="1">
    <source>
        <dbReference type="ARBA" id="ARBA00005254"/>
    </source>
</evidence>
<dbReference type="SUPFAM" id="SSF52096">
    <property type="entry name" value="ClpP/crotonase"/>
    <property type="match status" value="1"/>
</dbReference>
<dbReference type="GO" id="GO:0005739">
    <property type="term" value="C:mitochondrion"/>
    <property type="evidence" value="ECO:0007669"/>
    <property type="project" value="TreeGrafter"/>
</dbReference>
<evidence type="ECO:0008006" key="3">
    <source>
        <dbReference type="Google" id="ProtNLM"/>
    </source>
</evidence>
<dbReference type="InterPro" id="IPR001753">
    <property type="entry name" value="Enoyl-CoA_hydra/iso"/>
</dbReference>
<dbReference type="Pfam" id="PF00378">
    <property type="entry name" value="ECH_1"/>
    <property type="match status" value="1"/>
</dbReference>
<dbReference type="PANTHER" id="PTHR11941:SF171">
    <property type="entry name" value="SD19268P"/>
    <property type="match status" value="1"/>
</dbReference>
<dbReference type="EMBL" id="GEZM01002389">
    <property type="protein sequence ID" value="JAV97278.1"/>
    <property type="molecule type" value="Transcribed_RNA"/>
</dbReference>
<dbReference type="InterPro" id="IPR029045">
    <property type="entry name" value="ClpP/crotonase-like_dom_sf"/>
</dbReference>
<sequence>MAFYNTKSVSRLAWGTQKLLFKRFSLAAQPRENIVINHLESKDAGILILNLNKQERKNALSIQMLADLNRAIDNVKKQIVRVLIIKSNVPGTFCAGADLKERLTLTSKELSQYNIQIRSTMSRIYDLPIPVLAAIDGHALGECFAARVSRCL</sequence>
<dbReference type="CDD" id="cd06558">
    <property type="entry name" value="crotonase-like"/>
    <property type="match status" value="1"/>
</dbReference>
<organism evidence="2">
    <name type="scientific">Photinus pyralis</name>
    <name type="common">Common eastern firefly</name>
    <name type="synonym">Lampyris pyralis</name>
    <dbReference type="NCBI Taxonomy" id="7054"/>
    <lineage>
        <taxon>Eukaryota</taxon>
        <taxon>Metazoa</taxon>
        <taxon>Ecdysozoa</taxon>
        <taxon>Arthropoda</taxon>
        <taxon>Hexapoda</taxon>
        <taxon>Insecta</taxon>
        <taxon>Pterygota</taxon>
        <taxon>Neoptera</taxon>
        <taxon>Endopterygota</taxon>
        <taxon>Coleoptera</taxon>
        <taxon>Polyphaga</taxon>
        <taxon>Elateriformia</taxon>
        <taxon>Elateroidea</taxon>
        <taxon>Lampyridae</taxon>
        <taxon>Lampyrinae</taxon>
        <taxon>Photinus</taxon>
    </lineage>
</organism>
<protein>
    <recommendedName>
        <fullName evidence="3">3-hydroxyisobutyryl-CoA hydrolase</fullName>
    </recommendedName>
</protein>
<name>A0A1Y1NIA4_PHOPY</name>
<dbReference type="PANTHER" id="PTHR11941">
    <property type="entry name" value="ENOYL-COA HYDRATASE-RELATED"/>
    <property type="match status" value="1"/>
</dbReference>
<dbReference type="Gene3D" id="3.90.226.10">
    <property type="entry name" value="2-enoyl-CoA Hydratase, Chain A, domain 1"/>
    <property type="match status" value="1"/>
</dbReference>
<dbReference type="AlphaFoldDB" id="A0A1Y1NIA4"/>
<accession>A0A1Y1NIA4</accession>
<evidence type="ECO:0000313" key="2">
    <source>
        <dbReference type="EMBL" id="JAV97278.1"/>
    </source>
</evidence>
<proteinExistence type="inferred from homology"/>